<dbReference type="NCBIfam" id="NF004203">
    <property type="entry name" value="PRK05653.2-4"/>
    <property type="match status" value="1"/>
</dbReference>
<dbReference type="PANTHER" id="PTHR24321">
    <property type="entry name" value="DEHYDROGENASES, SHORT CHAIN"/>
    <property type="match status" value="1"/>
</dbReference>
<evidence type="ECO:0000313" key="4">
    <source>
        <dbReference type="Proteomes" id="UP001057753"/>
    </source>
</evidence>
<comment type="similarity">
    <text evidence="1">Belongs to the short-chain dehydrogenases/reductases (SDR) family.</text>
</comment>
<dbReference type="FunFam" id="3.40.50.720:FF:000084">
    <property type="entry name" value="Short-chain dehydrogenase reductase"/>
    <property type="match status" value="1"/>
</dbReference>
<dbReference type="PANTHER" id="PTHR24321:SF8">
    <property type="entry name" value="ESTRADIOL 17-BETA-DEHYDROGENASE 8-RELATED"/>
    <property type="match status" value="1"/>
</dbReference>
<keyword evidence="4" id="KW-1185">Reference proteome</keyword>
<dbReference type="Gene3D" id="3.40.50.720">
    <property type="entry name" value="NAD(P)-binding Rossmann-like Domain"/>
    <property type="match status" value="1"/>
</dbReference>
<name>A0A9Q4B3G9_SALAG</name>
<keyword evidence="2" id="KW-0560">Oxidoreductase</keyword>
<dbReference type="EMBL" id="JABXYM010000001">
    <property type="protein sequence ID" value="MCR6097649.1"/>
    <property type="molecule type" value="Genomic_DNA"/>
</dbReference>
<dbReference type="InterPro" id="IPR036291">
    <property type="entry name" value="NAD(P)-bd_dom_sf"/>
</dbReference>
<evidence type="ECO:0000256" key="1">
    <source>
        <dbReference type="ARBA" id="ARBA00006484"/>
    </source>
</evidence>
<protein>
    <submittedName>
        <fullName evidence="3">SDR family oxidoreductase</fullName>
    </submittedName>
</protein>
<comment type="caution">
    <text evidence="3">The sequence shown here is derived from an EMBL/GenBank/DDBJ whole genome shotgun (WGS) entry which is preliminary data.</text>
</comment>
<dbReference type="CDD" id="cd05233">
    <property type="entry name" value="SDR_c"/>
    <property type="match status" value="1"/>
</dbReference>
<dbReference type="InterPro" id="IPR002347">
    <property type="entry name" value="SDR_fam"/>
</dbReference>
<dbReference type="SUPFAM" id="SSF51735">
    <property type="entry name" value="NAD(P)-binding Rossmann-fold domains"/>
    <property type="match status" value="1"/>
</dbReference>
<proteinExistence type="inferred from homology"/>
<dbReference type="AlphaFoldDB" id="A0A9Q4B3G9"/>
<dbReference type="Proteomes" id="UP001057753">
    <property type="component" value="Unassembled WGS sequence"/>
</dbReference>
<organism evidence="3 4">
    <name type="scientific">Salipaludibacillus agaradhaerens</name>
    <name type="common">Bacillus agaradhaerens</name>
    <dbReference type="NCBI Taxonomy" id="76935"/>
    <lineage>
        <taxon>Bacteria</taxon>
        <taxon>Bacillati</taxon>
        <taxon>Bacillota</taxon>
        <taxon>Bacilli</taxon>
        <taxon>Bacillales</taxon>
        <taxon>Bacillaceae</taxon>
    </lineage>
</organism>
<dbReference type="RefSeq" id="WP_257822044.1">
    <property type="nucleotide sequence ID" value="NZ_JABXYM010000001.1"/>
</dbReference>
<dbReference type="PRINTS" id="PR00081">
    <property type="entry name" value="GDHRDH"/>
</dbReference>
<accession>A0A9Q4B3G9</accession>
<dbReference type="GO" id="GO:0016491">
    <property type="term" value="F:oxidoreductase activity"/>
    <property type="evidence" value="ECO:0007669"/>
    <property type="project" value="UniProtKB-KW"/>
</dbReference>
<dbReference type="GO" id="GO:0008206">
    <property type="term" value="P:bile acid metabolic process"/>
    <property type="evidence" value="ECO:0007669"/>
    <property type="project" value="UniProtKB-ARBA"/>
</dbReference>
<evidence type="ECO:0000313" key="3">
    <source>
        <dbReference type="EMBL" id="MCR6097649.1"/>
    </source>
</evidence>
<evidence type="ECO:0000256" key="2">
    <source>
        <dbReference type="ARBA" id="ARBA00023002"/>
    </source>
</evidence>
<reference evidence="3" key="1">
    <citation type="submission" date="2020-06" db="EMBL/GenBank/DDBJ databases">
        <title>Insight into the genomes of haloalkaliphilic bacilli from Kenyan soda lakes.</title>
        <authorList>
            <person name="Mwirichia R."/>
            <person name="Villamizar G.C."/>
            <person name="Poehlein A."/>
            <person name="Mugweru J."/>
            <person name="Kipnyargis A."/>
            <person name="Kiplimo D."/>
            <person name="Orwa P."/>
            <person name="Daniel R."/>
        </authorList>
    </citation>
    <scope>NUCLEOTIDE SEQUENCE</scope>
    <source>
        <strain evidence="3">B1096_S55</strain>
    </source>
</reference>
<gene>
    <name evidence="3" type="ORF">HXA33_13945</name>
</gene>
<dbReference type="Pfam" id="PF13561">
    <property type="entry name" value="adh_short_C2"/>
    <property type="match status" value="1"/>
</dbReference>
<sequence length="263" mass="27847">MGTYSSLEKKVAVITGGGSGIGKASALGLAKQGAVVCLIDLNKTDAQETQKEIEALGGKVLLCEADVSQPEEVKQSFDNAVNTFGKIDIVLANAGVNGVITPIEDMPHEEWDHTLSTNLKSTFLTVKYAVPFLKERGGSIIITSSINGNRVFSGFGMSAYSSSKAGQVAFAKMAALELAGYHIRVNVICPGATKTNIGENTHHERQKLSKVKIPVEYPEGNLPLEHKPGSSQQIADLVTFLASDASSHITGTEVYIDGAQSLL</sequence>
<dbReference type="PRINTS" id="PR00080">
    <property type="entry name" value="SDRFAMILY"/>
</dbReference>